<accession>A0AAD7FTE4</accession>
<keyword evidence="3" id="KW-1185">Reference proteome</keyword>
<name>A0AAD7FTE4_9AGAR</name>
<gene>
    <name evidence="2" type="ORF">FB45DRAFT_864572</name>
</gene>
<dbReference type="Proteomes" id="UP001221142">
    <property type="component" value="Unassembled WGS sequence"/>
</dbReference>
<reference evidence="2" key="1">
    <citation type="submission" date="2023-03" db="EMBL/GenBank/DDBJ databases">
        <title>Massive genome expansion in bonnet fungi (Mycena s.s.) driven by repeated elements and novel gene families across ecological guilds.</title>
        <authorList>
            <consortium name="Lawrence Berkeley National Laboratory"/>
            <person name="Harder C.B."/>
            <person name="Miyauchi S."/>
            <person name="Viragh M."/>
            <person name="Kuo A."/>
            <person name="Thoen E."/>
            <person name="Andreopoulos B."/>
            <person name="Lu D."/>
            <person name="Skrede I."/>
            <person name="Drula E."/>
            <person name="Henrissat B."/>
            <person name="Morin E."/>
            <person name="Kohler A."/>
            <person name="Barry K."/>
            <person name="LaButti K."/>
            <person name="Morin E."/>
            <person name="Salamov A."/>
            <person name="Lipzen A."/>
            <person name="Mereny Z."/>
            <person name="Hegedus B."/>
            <person name="Baldrian P."/>
            <person name="Stursova M."/>
            <person name="Weitz H."/>
            <person name="Taylor A."/>
            <person name="Grigoriev I.V."/>
            <person name="Nagy L.G."/>
            <person name="Martin F."/>
            <person name="Kauserud H."/>
        </authorList>
    </citation>
    <scope>NUCLEOTIDE SEQUENCE</scope>
    <source>
        <strain evidence="2">9284</strain>
    </source>
</reference>
<comment type="caution">
    <text evidence="2">The sequence shown here is derived from an EMBL/GenBank/DDBJ whole genome shotgun (WGS) entry which is preliminary data.</text>
</comment>
<sequence length="455" mass="50622">MSKAEFESAKASFMEAYKTSQELVKYHSPADARKTQLDDVATAASRLSTFGSLVVDEAAASVVFKEAIFNARNSFHTLLNPGNDTKFVYPAGYNALRTFTGVIQEKRGPKKEMRTKAKPNKLRGPTIELSEDEDTVPVGTSAAAVDDVHADQMVVDDDSAKPAPAPAKASKRTAAEKPTGTARSKKATGKRAKTDEFTEFHEDTFLTNATAEFYAGSANVDQLLSEVASIADTDTDFLHNPLAMRKRMYYIMVELACIHEQFRSSLVRRQQLTEEGMYIRERLQELPEVQGNSQVATTCCVFLLLLCICSPDKSPLPPMSSAEFLALKLDFMQVYEASQKLSNDWAPLDQQKEKLTELGVIANKLKGFKSFVEAEARASNEFLDAIFKTWRAYHILFNCNSAPFKRMYPVGYPAINSFVKFLADLRTPDYSPVPEEEQHLFFGDVDEGVVGEMDL</sequence>
<dbReference type="EMBL" id="JARKIF010000006">
    <property type="protein sequence ID" value="KAJ7636541.1"/>
    <property type="molecule type" value="Genomic_DNA"/>
</dbReference>
<evidence type="ECO:0000256" key="1">
    <source>
        <dbReference type="SAM" id="MobiDB-lite"/>
    </source>
</evidence>
<evidence type="ECO:0000313" key="2">
    <source>
        <dbReference type="EMBL" id="KAJ7636541.1"/>
    </source>
</evidence>
<organism evidence="2 3">
    <name type="scientific">Roridomyces roridus</name>
    <dbReference type="NCBI Taxonomy" id="1738132"/>
    <lineage>
        <taxon>Eukaryota</taxon>
        <taxon>Fungi</taxon>
        <taxon>Dikarya</taxon>
        <taxon>Basidiomycota</taxon>
        <taxon>Agaricomycotina</taxon>
        <taxon>Agaricomycetes</taxon>
        <taxon>Agaricomycetidae</taxon>
        <taxon>Agaricales</taxon>
        <taxon>Marasmiineae</taxon>
        <taxon>Mycenaceae</taxon>
        <taxon>Roridomyces</taxon>
    </lineage>
</organism>
<dbReference type="AlphaFoldDB" id="A0AAD7FTE4"/>
<proteinExistence type="predicted"/>
<protein>
    <submittedName>
        <fullName evidence="2">Uncharacterized protein</fullName>
    </submittedName>
</protein>
<evidence type="ECO:0000313" key="3">
    <source>
        <dbReference type="Proteomes" id="UP001221142"/>
    </source>
</evidence>
<feature type="region of interest" description="Disordered" evidence="1">
    <location>
        <begin position="157"/>
        <end position="193"/>
    </location>
</feature>